<dbReference type="GO" id="GO:0009737">
    <property type="term" value="P:response to abscisic acid"/>
    <property type="evidence" value="ECO:0007669"/>
    <property type="project" value="UniProtKB-ARBA"/>
</dbReference>
<dbReference type="GO" id="GO:0009414">
    <property type="term" value="P:response to water deprivation"/>
    <property type="evidence" value="ECO:0007669"/>
    <property type="project" value="UniProtKB-ARBA"/>
</dbReference>
<dbReference type="GO" id="GO:0000976">
    <property type="term" value="F:transcription cis-regulatory region binding"/>
    <property type="evidence" value="ECO:0007669"/>
    <property type="project" value="UniProtKB-ARBA"/>
</dbReference>
<feature type="domain" description="Homeobox" evidence="13">
    <location>
        <begin position="17"/>
        <end position="77"/>
    </location>
</feature>
<keyword evidence="4 9" id="KW-0371">Homeobox</keyword>
<evidence type="ECO:0000256" key="9">
    <source>
        <dbReference type="PROSITE-ProRule" id="PRU00108"/>
    </source>
</evidence>
<evidence type="ECO:0000256" key="11">
    <source>
        <dbReference type="RuleBase" id="RU369038"/>
    </source>
</evidence>
<evidence type="ECO:0000256" key="12">
    <source>
        <dbReference type="SAM" id="MobiDB-lite"/>
    </source>
</evidence>
<dbReference type="Pfam" id="PF02183">
    <property type="entry name" value="HALZ"/>
    <property type="match status" value="1"/>
</dbReference>
<dbReference type="GO" id="GO:0045893">
    <property type="term" value="P:positive regulation of DNA-templated transcription"/>
    <property type="evidence" value="ECO:0007669"/>
    <property type="project" value="TreeGrafter"/>
</dbReference>
<dbReference type="InterPro" id="IPR017970">
    <property type="entry name" value="Homeobox_CS"/>
</dbReference>
<dbReference type="PANTHER" id="PTHR24326:SF604">
    <property type="entry name" value="HOMEOBOX-LEUCINE ZIPPER PROTEIN ATHB-7"/>
    <property type="match status" value="1"/>
</dbReference>
<dbReference type="OrthoDB" id="6159439at2759"/>
<evidence type="ECO:0000256" key="10">
    <source>
        <dbReference type="RuleBase" id="RU000682"/>
    </source>
</evidence>
<keyword evidence="5 11" id="KW-0804">Transcription</keyword>
<evidence type="ECO:0000256" key="2">
    <source>
        <dbReference type="ARBA" id="ARBA00023015"/>
    </source>
</evidence>
<dbReference type="EMBL" id="CP039345">
    <property type="protein sequence ID" value="QCD77500.1"/>
    <property type="molecule type" value="Genomic_DNA"/>
</dbReference>
<dbReference type="PROSITE" id="PS00027">
    <property type="entry name" value="HOMEOBOX_1"/>
    <property type="match status" value="1"/>
</dbReference>
<evidence type="ECO:0000256" key="6">
    <source>
        <dbReference type="ARBA" id="ARBA00023242"/>
    </source>
</evidence>
<dbReference type="SMART" id="SM00389">
    <property type="entry name" value="HOX"/>
    <property type="match status" value="1"/>
</dbReference>
<evidence type="ECO:0000256" key="3">
    <source>
        <dbReference type="ARBA" id="ARBA00023125"/>
    </source>
</evidence>
<feature type="compositionally biased region" description="Polar residues" evidence="12">
    <location>
        <begin position="1"/>
        <end position="14"/>
    </location>
</feature>
<dbReference type="Gramene" id="Vigun06g127300.1.v1.2">
    <property type="protein sequence ID" value="Vigun06g127300.1.v1.2"/>
    <property type="gene ID" value="Vigun06g127300.v1.2"/>
</dbReference>
<comment type="subcellular location">
    <subcellularLocation>
        <location evidence="1 9 10">Nucleus</location>
    </subcellularLocation>
</comment>
<dbReference type="Gene3D" id="1.10.10.60">
    <property type="entry name" value="Homeodomain-like"/>
    <property type="match status" value="1"/>
</dbReference>
<evidence type="ECO:0000256" key="7">
    <source>
        <dbReference type="ARBA" id="ARBA00025748"/>
    </source>
</evidence>
<dbReference type="PANTHER" id="PTHR24326">
    <property type="entry name" value="HOMEOBOX-LEUCINE ZIPPER PROTEIN"/>
    <property type="match status" value="1"/>
</dbReference>
<dbReference type="InterPro" id="IPR003106">
    <property type="entry name" value="Leu_zip_homeo"/>
</dbReference>
<dbReference type="SUPFAM" id="SSF46689">
    <property type="entry name" value="Homeodomain-like"/>
    <property type="match status" value="1"/>
</dbReference>
<dbReference type="PRINTS" id="PR00031">
    <property type="entry name" value="HTHREPRESSR"/>
</dbReference>
<dbReference type="InterPro" id="IPR000047">
    <property type="entry name" value="HTH_motif"/>
</dbReference>
<evidence type="ECO:0000256" key="4">
    <source>
        <dbReference type="ARBA" id="ARBA00023155"/>
    </source>
</evidence>
<keyword evidence="6 9" id="KW-0539">Nucleus</keyword>
<feature type="region of interest" description="Disordered" evidence="12">
    <location>
        <begin position="1"/>
        <end position="38"/>
    </location>
</feature>
<protein>
    <recommendedName>
        <fullName evidence="11">Homeobox-leucine zipper protein</fullName>
    </recommendedName>
    <alternativeName>
        <fullName evidence="11">HD-ZIP protein</fullName>
    </alternativeName>
    <alternativeName>
        <fullName evidence="11">Homeodomain transcription factor</fullName>
    </alternativeName>
</protein>
<evidence type="ECO:0000259" key="13">
    <source>
        <dbReference type="PROSITE" id="PS50071"/>
    </source>
</evidence>
<comment type="similarity">
    <text evidence="7 11">Belongs to the HD-ZIP homeobox family. Class I subfamily.</text>
</comment>
<dbReference type="FunFam" id="1.10.10.60:FF:000293">
    <property type="entry name" value="Homeobox-leucine zipper protein ATHB-7"/>
    <property type="match status" value="1"/>
</dbReference>
<accession>A0A4D6KLJ8</accession>
<dbReference type="InterPro" id="IPR001356">
    <property type="entry name" value="HD"/>
</dbReference>
<name>A0A4D6KLJ8_VIGUN</name>
<feature type="compositionally biased region" description="Basic residues" evidence="12">
    <location>
        <begin position="15"/>
        <end position="24"/>
    </location>
</feature>
<keyword evidence="3 9" id="KW-0238">DNA-binding</keyword>
<evidence type="ECO:0000256" key="1">
    <source>
        <dbReference type="ARBA" id="ARBA00004123"/>
    </source>
</evidence>
<dbReference type="Proteomes" id="UP000501690">
    <property type="component" value="Linkage Group LG1"/>
</dbReference>
<feature type="region of interest" description="Disordered" evidence="12">
    <location>
        <begin position="124"/>
        <end position="159"/>
    </location>
</feature>
<dbReference type="InterPro" id="IPR009057">
    <property type="entry name" value="Homeodomain-like_sf"/>
</dbReference>
<dbReference type="InterPro" id="IPR045224">
    <property type="entry name" value="HDZip_class_I_plant"/>
</dbReference>
<evidence type="ECO:0000313" key="14">
    <source>
        <dbReference type="EMBL" id="QCD77500.1"/>
    </source>
</evidence>
<evidence type="ECO:0000313" key="15">
    <source>
        <dbReference type="Proteomes" id="UP000501690"/>
    </source>
</evidence>
<keyword evidence="2 11" id="KW-0805">Transcription regulation</keyword>
<comment type="function">
    <text evidence="8">Probable transcription activator that may act as growth regulators in response to water deficit.</text>
</comment>
<evidence type="ECO:0000256" key="8">
    <source>
        <dbReference type="ARBA" id="ARBA00058361"/>
    </source>
</evidence>
<evidence type="ECO:0000256" key="5">
    <source>
        <dbReference type="ARBA" id="ARBA00023163"/>
    </source>
</evidence>
<dbReference type="AlphaFoldDB" id="A0A4D6KLJ8"/>
<dbReference type="CDD" id="cd00086">
    <property type="entry name" value="homeodomain"/>
    <property type="match status" value="1"/>
</dbReference>
<sequence>MSDISEYSHSSNAGTRKKRSRSKKRFSDGQVKSLESMFETDSRLEPAKKLEVARELGLQPRQVAIWFQNKRARWKFKQVQRDYTTLRANYKTLDSQFHALNKEYQSMLIQLQDLKNRLQKPLEQTESCSTGHKAANSMESETGNGETIKREQEIKQPRMTTGKSEDIVCGIISDCDRSIKAKQYFGVEDEASLLNFVENTDGSLTTSEHWGLLESDDFMGQLTSCDYQWWDFWS</sequence>
<reference evidence="14 15" key="1">
    <citation type="submission" date="2019-04" db="EMBL/GenBank/DDBJ databases">
        <title>An improved genome assembly and genetic linkage map for asparagus bean, Vigna unguiculata ssp. sesquipedialis.</title>
        <authorList>
            <person name="Xia Q."/>
            <person name="Zhang R."/>
            <person name="Dong Y."/>
        </authorList>
    </citation>
    <scope>NUCLEOTIDE SEQUENCE [LARGE SCALE GENOMIC DNA]</scope>
    <source>
        <tissue evidence="14">Leaf</tissue>
    </source>
</reference>
<comment type="function">
    <text evidence="11">Transcription factor.</text>
</comment>
<dbReference type="Pfam" id="PF00046">
    <property type="entry name" value="Homeodomain"/>
    <property type="match status" value="1"/>
</dbReference>
<keyword evidence="15" id="KW-1185">Reference proteome</keyword>
<feature type="DNA-binding region" description="Homeobox" evidence="9">
    <location>
        <begin position="19"/>
        <end position="78"/>
    </location>
</feature>
<organism evidence="14 15">
    <name type="scientific">Vigna unguiculata</name>
    <name type="common">Cowpea</name>
    <dbReference type="NCBI Taxonomy" id="3917"/>
    <lineage>
        <taxon>Eukaryota</taxon>
        <taxon>Viridiplantae</taxon>
        <taxon>Streptophyta</taxon>
        <taxon>Embryophyta</taxon>
        <taxon>Tracheophyta</taxon>
        <taxon>Spermatophyta</taxon>
        <taxon>Magnoliopsida</taxon>
        <taxon>eudicotyledons</taxon>
        <taxon>Gunneridae</taxon>
        <taxon>Pentapetalae</taxon>
        <taxon>rosids</taxon>
        <taxon>fabids</taxon>
        <taxon>Fabales</taxon>
        <taxon>Fabaceae</taxon>
        <taxon>Papilionoideae</taxon>
        <taxon>50 kb inversion clade</taxon>
        <taxon>NPAAA clade</taxon>
        <taxon>indigoferoid/millettioid clade</taxon>
        <taxon>Phaseoleae</taxon>
        <taxon>Vigna</taxon>
    </lineage>
</organism>
<feature type="compositionally biased region" description="Basic and acidic residues" evidence="12">
    <location>
        <begin position="147"/>
        <end position="156"/>
    </location>
</feature>
<proteinExistence type="inferred from homology"/>
<dbReference type="GO" id="GO:0005634">
    <property type="term" value="C:nucleus"/>
    <property type="evidence" value="ECO:0007669"/>
    <property type="project" value="UniProtKB-SubCell"/>
</dbReference>
<gene>
    <name evidence="14" type="ORF">DEO72_LG1g1125</name>
</gene>
<dbReference type="PROSITE" id="PS50071">
    <property type="entry name" value="HOMEOBOX_2"/>
    <property type="match status" value="1"/>
</dbReference>
<dbReference type="GO" id="GO:0000981">
    <property type="term" value="F:DNA-binding transcription factor activity, RNA polymerase II-specific"/>
    <property type="evidence" value="ECO:0007669"/>
    <property type="project" value="UniProtKB-UniRule"/>
</dbReference>